<evidence type="ECO:0000256" key="1">
    <source>
        <dbReference type="ARBA" id="ARBA00012528"/>
    </source>
</evidence>
<dbReference type="Pfam" id="PF01590">
    <property type="entry name" value="GAF"/>
    <property type="match status" value="1"/>
</dbReference>
<dbReference type="EMBL" id="BMED01000005">
    <property type="protein sequence ID" value="GGC92876.1"/>
    <property type="molecule type" value="Genomic_DNA"/>
</dbReference>
<gene>
    <name evidence="3" type="ORF">GCM10011396_45180</name>
</gene>
<protein>
    <recommendedName>
        <fullName evidence="1">diguanylate cyclase</fullName>
        <ecNumber evidence="1">2.7.7.65</ecNumber>
    </recommendedName>
</protein>
<accession>A0A916XPG4</accession>
<dbReference type="Proteomes" id="UP000637423">
    <property type="component" value="Unassembled WGS sequence"/>
</dbReference>
<reference evidence="3" key="1">
    <citation type="journal article" date="2014" name="Int. J. Syst. Evol. Microbiol.">
        <title>Complete genome sequence of Corynebacterium casei LMG S-19264T (=DSM 44701T), isolated from a smear-ripened cheese.</title>
        <authorList>
            <consortium name="US DOE Joint Genome Institute (JGI-PGF)"/>
            <person name="Walter F."/>
            <person name="Albersmeier A."/>
            <person name="Kalinowski J."/>
            <person name="Ruckert C."/>
        </authorList>
    </citation>
    <scope>NUCLEOTIDE SEQUENCE</scope>
    <source>
        <strain evidence="3">CGMCC 1.10998</strain>
    </source>
</reference>
<dbReference type="Pfam" id="PF00990">
    <property type="entry name" value="GGDEF"/>
    <property type="match status" value="1"/>
</dbReference>
<dbReference type="GO" id="GO:0005886">
    <property type="term" value="C:plasma membrane"/>
    <property type="evidence" value="ECO:0007669"/>
    <property type="project" value="TreeGrafter"/>
</dbReference>
<dbReference type="InterPro" id="IPR000160">
    <property type="entry name" value="GGDEF_dom"/>
</dbReference>
<dbReference type="PROSITE" id="PS50887">
    <property type="entry name" value="GGDEF"/>
    <property type="match status" value="1"/>
</dbReference>
<dbReference type="SUPFAM" id="SSF55073">
    <property type="entry name" value="Nucleotide cyclase"/>
    <property type="match status" value="1"/>
</dbReference>
<dbReference type="GO" id="GO:0043709">
    <property type="term" value="P:cell adhesion involved in single-species biofilm formation"/>
    <property type="evidence" value="ECO:0007669"/>
    <property type="project" value="TreeGrafter"/>
</dbReference>
<feature type="domain" description="GGDEF" evidence="2">
    <location>
        <begin position="208"/>
        <end position="342"/>
    </location>
</feature>
<dbReference type="GO" id="GO:1902201">
    <property type="term" value="P:negative regulation of bacterial-type flagellum-dependent cell motility"/>
    <property type="evidence" value="ECO:0007669"/>
    <property type="project" value="TreeGrafter"/>
</dbReference>
<proteinExistence type="predicted"/>
<dbReference type="PANTHER" id="PTHR45138:SF24">
    <property type="entry name" value="DIGUANYLATE CYCLASE DGCC-RELATED"/>
    <property type="match status" value="1"/>
</dbReference>
<dbReference type="AlphaFoldDB" id="A0A916XPG4"/>
<dbReference type="SMART" id="SM00065">
    <property type="entry name" value="GAF"/>
    <property type="match status" value="1"/>
</dbReference>
<dbReference type="GO" id="GO:0052621">
    <property type="term" value="F:diguanylate cyclase activity"/>
    <property type="evidence" value="ECO:0007669"/>
    <property type="project" value="UniProtKB-EC"/>
</dbReference>
<evidence type="ECO:0000259" key="2">
    <source>
        <dbReference type="PROSITE" id="PS50887"/>
    </source>
</evidence>
<dbReference type="RefSeq" id="WP_188568385.1">
    <property type="nucleotide sequence ID" value="NZ_BMED01000005.1"/>
</dbReference>
<dbReference type="InterPro" id="IPR029787">
    <property type="entry name" value="Nucleotide_cyclase"/>
</dbReference>
<name>A0A916XPG4_9BURK</name>
<dbReference type="EC" id="2.7.7.65" evidence="1"/>
<dbReference type="CDD" id="cd01949">
    <property type="entry name" value="GGDEF"/>
    <property type="match status" value="1"/>
</dbReference>
<dbReference type="SMART" id="SM00267">
    <property type="entry name" value="GGDEF"/>
    <property type="match status" value="1"/>
</dbReference>
<dbReference type="NCBIfam" id="TIGR00254">
    <property type="entry name" value="GGDEF"/>
    <property type="match status" value="1"/>
</dbReference>
<dbReference type="Gene3D" id="3.30.70.270">
    <property type="match status" value="1"/>
</dbReference>
<dbReference type="Gene3D" id="3.30.450.40">
    <property type="match status" value="1"/>
</dbReference>
<reference evidence="3" key="2">
    <citation type="submission" date="2020-09" db="EMBL/GenBank/DDBJ databases">
        <authorList>
            <person name="Sun Q."/>
            <person name="Zhou Y."/>
        </authorList>
    </citation>
    <scope>NUCLEOTIDE SEQUENCE</scope>
    <source>
        <strain evidence="3">CGMCC 1.10998</strain>
    </source>
</reference>
<dbReference type="PANTHER" id="PTHR45138">
    <property type="entry name" value="REGULATORY COMPONENTS OF SENSORY TRANSDUCTION SYSTEM"/>
    <property type="match status" value="1"/>
</dbReference>
<evidence type="ECO:0000313" key="4">
    <source>
        <dbReference type="Proteomes" id="UP000637423"/>
    </source>
</evidence>
<keyword evidence="4" id="KW-1185">Reference proteome</keyword>
<comment type="caution">
    <text evidence="3">The sequence shown here is derived from an EMBL/GenBank/DDBJ whole genome shotgun (WGS) entry which is preliminary data.</text>
</comment>
<sequence length="349" mass="38761">MTTQLDRSNPATVLQANSGFENVFAEKFENRLKRFERLGLRLFSVANCMVNFINSPARFDKAERSMAALEVMFCESMPVPEDVVVVPDTRNDPALAENRLVVGAPYIRFYAAQPIWDHAQNLMGSVALIDYQPREFSDEDKHLLSDLAVMIERELALSTMYHAQLELIKQNRNLKRDSLIDPILGTWNKAAIVRSLRLEMDRCSKAEKPLSLIFASLDQSDVIRNTHGIAASDVIMVKIVSRIRSCIRPFDALGRFGNDVFLIVLPGASHLVATAVAERIRLAVMTHPDKIGDAQIALTITAGMISTDTFPNVEPETLISLAEKALLSAKSAGNNRVVQATPMQPDITI</sequence>
<evidence type="ECO:0000313" key="3">
    <source>
        <dbReference type="EMBL" id="GGC92876.1"/>
    </source>
</evidence>
<dbReference type="InterPro" id="IPR029016">
    <property type="entry name" value="GAF-like_dom_sf"/>
</dbReference>
<dbReference type="InterPro" id="IPR043128">
    <property type="entry name" value="Rev_trsase/Diguanyl_cyclase"/>
</dbReference>
<dbReference type="InterPro" id="IPR003018">
    <property type="entry name" value="GAF"/>
</dbReference>
<organism evidence="3 4">
    <name type="scientific">Undibacterium terreum</name>
    <dbReference type="NCBI Taxonomy" id="1224302"/>
    <lineage>
        <taxon>Bacteria</taxon>
        <taxon>Pseudomonadati</taxon>
        <taxon>Pseudomonadota</taxon>
        <taxon>Betaproteobacteria</taxon>
        <taxon>Burkholderiales</taxon>
        <taxon>Oxalobacteraceae</taxon>
        <taxon>Undibacterium</taxon>
    </lineage>
</organism>
<dbReference type="InterPro" id="IPR050469">
    <property type="entry name" value="Diguanylate_Cyclase"/>
</dbReference>
<dbReference type="SUPFAM" id="SSF55781">
    <property type="entry name" value="GAF domain-like"/>
    <property type="match status" value="1"/>
</dbReference>